<evidence type="ECO:0000256" key="6">
    <source>
        <dbReference type="ARBA" id="ARBA00022723"/>
    </source>
</evidence>
<dbReference type="Gene3D" id="3.40.50.300">
    <property type="entry name" value="P-loop containing nucleotide triphosphate hydrolases"/>
    <property type="match status" value="1"/>
</dbReference>
<dbReference type="NCBIfam" id="TIGR00150">
    <property type="entry name" value="T6A_YjeE"/>
    <property type="match status" value="1"/>
</dbReference>
<comment type="subcellular location">
    <subcellularLocation>
        <location evidence="1">Cytoplasm</location>
    </subcellularLocation>
</comment>
<dbReference type="EMBL" id="MHSR01000013">
    <property type="protein sequence ID" value="OHA46653.1"/>
    <property type="molecule type" value="Genomic_DNA"/>
</dbReference>
<dbReference type="GO" id="GO:0005524">
    <property type="term" value="F:ATP binding"/>
    <property type="evidence" value="ECO:0007669"/>
    <property type="project" value="UniProtKB-KW"/>
</dbReference>
<dbReference type="InterPro" id="IPR027417">
    <property type="entry name" value="P-loop_NTPase"/>
</dbReference>
<protein>
    <recommendedName>
        <fullName evidence="3">tRNA threonylcarbamoyladenosine biosynthesis protein TsaE</fullName>
    </recommendedName>
    <alternativeName>
        <fullName evidence="10">t(6)A37 threonylcarbamoyladenosine biosynthesis protein TsaE</fullName>
    </alternativeName>
</protein>
<sequence>MQAVYYINNMRIVSKSEIKTRAIGKRVAQKLIKRTETKNATVVCLRGNLGSGKTIFAQGFGRGLGITGRIQSPTFVLMRRYRIKPRAKKTFAFFYHLDLYRIHNSKEIKYLDLKDIFNDASAVILIEWAEKISRSLPSQAVNINFEHVRKSSARIITIDGIDK</sequence>
<dbReference type="Pfam" id="PF02367">
    <property type="entry name" value="TsaE"/>
    <property type="match status" value="1"/>
</dbReference>
<evidence type="ECO:0000256" key="3">
    <source>
        <dbReference type="ARBA" id="ARBA00019010"/>
    </source>
</evidence>
<keyword evidence="9" id="KW-0460">Magnesium</keyword>
<dbReference type="GO" id="GO:0016740">
    <property type="term" value="F:transferase activity"/>
    <property type="evidence" value="ECO:0007669"/>
    <property type="project" value="UniProtKB-KW"/>
</dbReference>
<dbReference type="InterPro" id="IPR003442">
    <property type="entry name" value="T6A_TsaE"/>
</dbReference>
<dbReference type="PANTHER" id="PTHR33540">
    <property type="entry name" value="TRNA THREONYLCARBAMOYLADENOSINE BIOSYNTHESIS PROTEIN TSAE"/>
    <property type="match status" value="1"/>
</dbReference>
<evidence type="ECO:0000256" key="5">
    <source>
        <dbReference type="ARBA" id="ARBA00022694"/>
    </source>
</evidence>
<organism evidence="11 12">
    <name type="scientific">Candidatus Terrybacteria bacterium RIFCSPHIGHO2_01_FULL_43_35</name>
    <dbReference type="NCBI Taxonomy" id="1802361"/>
    <lineage>
        <taxon>Bacteria</taxon>
        <taxon>Candidatus Terryibacteriota</taxon>
    </lineage>
</organism>
<name>A0A1G2PEE1_9BACT</name>
<evidence type="ECO:0000313" key="12">
    <source>
        <dbReference type="Proteomes" id="UP000178869"/>
    </source>
</evidence>
<keyword evidence="5" id="KW-0819">tRNA processing</keyword>
<evidence type="ECO:0000313" key="11">
    <source>
        <dbReference type="EMBL" id="OHA46653.1"/>
    </source>
</evidence>
<gene>
    <name evidence="11" type="ORF">A2828_01985</name>
</gene>
<reference evidence="11 12" key="1">
    <citation type="journal article" date="2016" name="Nat. Commun.">
        <title>Thousands of microbial genomes shed light on interconnected biogeochemical processes in an aquifer system.</title>
        <authorList>
            <person name="Anantharaman K."/>
            <person name="Brown C.T."/>
            <person name="Hug L.A."/>
            <person name="Sharon I."/>
            <person name="Castelle C.J."/>
            <person name="Probst A.J."/>
            <person name="Thomas B.C."/>
            <person name="Singh A."/>
            <person name="Wilkins M.J."/>
            <person name="Karaoz U."/>
            <person name="Brodie E.L."/>
            <person name="Williams K.H."/>
            <person name="Hubbard S.S."/>
            <person name="Banfield J.F."/>
        </authorList>
    </citation>
    <scope>NUCLEOTIDE SEQUENCE [LARGE SCALE GENOMIC DNA]</scope>
</reference>
<evidence type="ECO:0000256" key="7">
    <source>
        <dbReference type="ARBA" id="ARBA00022741"/>
    </source>
</evidence>
<evidence type="ECO:0000256" key="8">
    <source>
        <dbReference type="ARBA" id="ARBA00022840"/>
    </source>
</evidence>
<evidence type="ECO:0000256" key="10">
    <source>
        <dbReference type="ARBA" id="ARBA00032441"/>
    </source>
</evidence>
<keyword evidence="4" id="KW-0963">Cytoplasm</keyword>
<evidence type="ECO:0000256" key="2">
    <source>
        <dbReference type="ARBA" id="ARBA00007599"/>
    </source>
</evidence>
<dbReference type="Proteomes" id="UP000178869">
    <property type="component" value="Unassembled WGS sequence"/>
</dbReference>
<proteinExistence type="inferred from homology"/>
<dbReference type="GO" id="GO:0002949">
    <property type="term" value="P:tRNA threonylcarbamoyladenosine modification"/>
    <property type="evidence" value="ECO:0007669"/>
    <property type="project" value="InterPro"/>
</dbReference>
<keyword evidence="8" id="KW-0067">ATP-binding</keyword>
<dbReference type="AlphaFoldDB" id="A0A1G2PEE1"/>
<comment type="caution">
    <text evidence="11">The sequence shown here is derived from an EMBL/GenBank/DDBJ whole genome shotgun (WGS) entry which is preliminary data.</text>
</comment>
<dbReference type="PANTHER" id="PTHR33540:SF2">
    <property type="entry name" value="TRNA THREONYLCARBAMOYLADENOSINE BIOSYNTHESIS PROTEIN TSAE"/>
    <property type="match status" value="1"/>
</dbReference>
<keyword evidence="6" id="KW-0479">Metal-binding</keyword>
<comment type="similarity">
    <text evidence="2">Belongs to the TsaE family.</text>
</comment>
<keyword evidence="11" id="KW-0808">Transferase</keyword>
<keyword evidence="7" id="KW-0547">Nucleotide-binding</keyword>
<dbReference type="GO" id="GO:0005737">
    <property type="term" value="C:cytoplasm"/>
    <property type="evidence" value="ECO:0007669"/>
    <property type="project" value="UniProtKB-SubCell"/>
</dbReference>
<dbReference type="SUPFAM" id="SSF52540">
    <property type="entry name" value="P-loop containing nucleoside triphosphate hydrolases"/>
    <property type="match status" value="1"/>
</dbReference>
<dbReference type="GO" id="GO:0046872">
    <property type="term" value="F:metal ion binding"/>
    <property type="evidence" value="ECO:0007669"/>
    <property type="project" value="UniProtKB-KW"/>
</dbReference>
<evidence type="ECO:0000256" key="4">
    <source>
        <dbReference type="ARBA" id="ARBA00022490"/>
    </source>
</evidence>
<accession>A0A1G2PEE1</accession>
<evidence type="ECO:0000256" key="1">
    <source>
        <dbReference type="ARBA" id="ARBA00004496"/>
    </source>
</evidence>
<evidence type="ECO:0000256" key="9">
    <source>
        <dbReference type="ARBA" id="ARBA00022842"/>
    </source>
</evidence>